<dbReference type="EMBL" id="JAESDN010000005">
    <property type="protein sequence ID" value="KAG7050099.1"/>
    <property type="molecule type" value="Genomic_DNA"/>
</dbReference>
<accession>A0A9P7R7U7</accession>
<keyword evidence="2" id="KW-1185">Reference proteome</keyword>
<name>A0A9P7R7U7_9PEZI</name>
<dbReference type="Proteomes" id="UP000699042">
    <property type="component" value="Unassembled WGS sequence"/>
</dbReference>
<comment type="caution">
    <text evidence="1">The sequence shown here is derived from an EMBL/GenBank/DDBJ whole genome shotgun (WGS) entry which is preliminary data.</text>
</comment>
<organism evidence="1 2">
    <name type="scientific">Colletotrichum scovillei</name>
    <dbReference type="NCBI Taxonomy" id="1209932"/>
    <lineage>
        <taxon>Eukaryota</taxon>
        <taxon>Fungi</taxon>
        <taxon>Dikarya</taxon>
        <taxon>Ascomycota</taxon>
        <taxon>Pezizomycotina</taxon>
        <taxon>Sordariomycetes</taxon>
        <taxon>Hypocreomycetidae</taxon>
        <taxon>Glomerellales</taxon>
        <taxon>Glomerellaceae</taxon>
        <taxon>Colletotrichum</taxon>
        <taxon>Colletotrichum acutatum species complex</taxon>
    </lineage>
</organism>
<sequence length="32" mass="3685">MPDRGQTDIHVHLGNRITHRCERSRLANGTSR</sequence>
<dbReference type="AlphaFoldDB" id="A0A9P7R7U7"/>
<protein>
    <submittedName>
        <fullName evidence="1">Uncharacterized protein</fullName>
    </submittedName>
</protein>
<gene>
    <name evidence="1" type="ORF">JMJ77_012853</name>
</gene>
<reference evidence="1" key="1">
    <citation type="submission" date="2021-05" db="EMBL/GenBank/DDBJ databases">
        <title>Comparative genomics of three Colletotrichum scovillei strains and genetic complementation revealed genes involved fungal growth and virulence on chili pepper.</title>
        <authorList>
            <person name="Hsieh D.-K."/>
            <person name="Chuang S.-C."/>
            <person name="Chen C.-Y."/>
            <person name="Chao Y.-T."/>
            <person name="Lu M.-Y.J."/>
            <person name="Lee M.-H."/>
            <person name="Shih M.-C."/>
        </authorList>
    </citation>
    <scope>NUCLEOTIDE SEQUENCE</scope>
    <source>
        <strain evidence="1">Coll-153</strain>
    </source>
</reference>
<proteinExistence type="predicted"/>
<evidence type="ECO:0000313" key="1">
    <source>
        <dbReference type="EMBL" id="KAG7050099.1"/>
    </source>
</evidence>
<evidence type="ECO:0000313" key="2">
    <source>
        <dbReference type="Proteomes" id="UP000699042"/>
    </source>
</evidence>